<dbReference type="Proteomes" id="UP001499884">
    <property type="component" value="Unassembled WGS sequence"/>
</dbReference>
<evidence type="ECO:0000313" key="2">
    <source>
        <dbReference type="EMBL" id="GAA3729554.1"/>
    </source>
</evidence>
<feature type="compositionally biased region" description="Low complexity" evidence="1">
    <location>
        <begin position="9"/>
        <end position="31"/>
    </location>
</feature>
<gene>
    <name evidence="2" type="ORF">GCM10023082_29180</name>
</gene>
<keyword evidence="3" id="KW-1185">Reference proteome</keyword>
<evidence type="ECO:0000256" key="1">
    <source>
        <dbReference type="SAM" id="MobiDB-lite"/>
    </source>
</evidence>
<name>A0ABP7F1L3_9ACTN</name>
<proteinExistence type="predicted"/>
<feature type="region of interest" description="Disordered" evidence="1">
    <location>
        <begin position="1"/>
        <end position="31"/>
    </location>
</feature>
<reference evidence="3" key="1">
    <citation type="journal article" date="2019" name="Int. J. Syst. Evol. Microbiol.">
        <title>The Global Catalogue of Microorganisms (GCM) 10K type strain sequencing project: providing services to taxonomists for standard genome sequencing and annotation.</title>
        <authorList>
            <consortium name="The Broad Institute Genomics Platform"/>
            <consortium name="The Broad Institute Genome Sequencing Center for Infectious Disease"/>
            <person name="Wu L."/>
            <person name="Ma J."/>
        </authorList>
    </citation>
    <scope>NUCLEOTIDE SEQUENCE [LARGE SCALE GENOMIC DNA]</scope>
    <source>
        <strain evidence="3">JCM 30846</strain>
    </source>
</reference>
<comment type="caution">
    <text evidence="2">The sequence shown here is derived from an EMBL/GenBank/DDBJ whole genome shotgun (WGS) entry which is preliminary data.</text>
</comment>
<organism evidence="2 3">
    <name type="scientific">Streptomyces tremellae</name>
    <dbReference type="NCBI Taxonomy" id="1124239"/>
    <lineage>
        <taxon>Bacteria</taxon>
        <taxon>Bacillati</taxon>
        <taxon>Actinomycetota</taxon>
        <taxon>Actinomycetes</taxon>
        <taxon>Kitasatosporales</taxon>
        <taxon>Streptomycetaceae</taxon>
        <taxon>Streptomyces</taxon>
    </lineage>
</organism>
<dbReference type="EMBL" id="BAABEP010000016">
    <property type="protein sequence ID" value="GAA3729554.1"/>
    <property type="molecule type" value="Genomic_DNA"/>
</dbReference>
<protein>
    <submittedName>
        <fullName evidence="2">Uncharacterized protein</fullName>
    </submittedName>
</protein>
<evidence type="ECO:0000313" key="3">
    <source>
        <dbReference type="Proteomes" id="UP001499884"/>
    </source>
</evidence>
<sequence>MEPDRTDDSTNTGDGTSRRPFGAGAAARARPVARARTLPSVRRALRAAARIPVGLAGMARTSFVETVVDRSLGRGDAVVRAPCGPAGARWLPEHPRPPGDF</sequence>
<accession>A0ABP7F1L3</accession>